<dbReference type="InterPro" id="IPR023365">
    <property type="entry name" value="Sortase_dom-sf"/>
</dbReference>
<name>A0ABW3AGY2_9MICO</name>
<keyword evidence="2" id="KW-0472">Membrane</keyword>
<dbReference type="NCBIfam" id="TIGR01076">
    <property type="entry name" value="sortase_fam"/>
    <property type="match status" value="1"/>
</dbReference>
<dbReference type="Proteomes" id="UP001597055">
    <property type="component" value="Unassembled WGS sequence"/>
</dbReference>
<dbReference type="CDD" id="cd05827">
    <property type="entry name" value="Sortase_C"/>
    <property type="match status" value="1"/>
</dbReference>
<keyword evidence="4" id="KW-1185">Reference proteome</keyword>
<protein>
    <submittedName>
        <fullName evidence="3">Class C sortase</fullName>
    </submittedName>
</protein>
<feature type="transmembrane region" description="Helical" evidence="2">
    <location>
        <begin position="20"/>
        <end position="42"/>
    </location>
</feature>
<dbReference type="Pfam" id="PF04203">
    <property type="entry name" value="Sortase"/>
    <property type="match status" value="1"/>
</dbReference>
<reference evidence="4" key="1">
    <citation type="journal article" date="2019" name="Int. J. Syst. Evol. Microbiol.">
        <title>The Global Catalogue of Microorganisms (GCM) 10K type strain sequencing project: providing services to taxonomists for standard genome sequencing and annotation.</title>
        <authorList>
            <consortium name="The Broad Institute Genomics Platform"/>
            <consortium name="The Broad Institute Genome Sequencing Center for Infectious Disease"/>
            <person name="Wu L."/>
            <person name="Ma J."/>
        </authorList>
    </citation>
    <scope>NUCLEOTIDE SEQUENCE [LARGE SCALE GENOMIC DNA]</scope>
    <source>
        <strain evidence="4">CCUG 54523</strain>
    </source>
</reference>
<sequence>MTSSIDTAGPALRRWAPLNVGIALVIALGASVIAYPSTAAWITDLTHAATVSGYARSTSERTPSERAALLGEARTFNEALPYGPLRDPYVLNEEGGSEDLGVARDRYESLLAERPGGPLARIRIPSIGVDLPVYHGTSEATLARGIGHLFGSGLPVGGAGTHSVLTGHSGFVGATLFTRLNELQRGDTFVVEAAGESFVYRVDQIAVVRPDEGDLLRRDPDRDLVTLLTCTPTGVNSHRLLVRGERVVSAEDAAEQIALAERGAAASVPWLAFAILLAGASLAVGTARMRVARRVS</sequence>
<organism evidence="3 4">
    <name type="scientific">Microbacterium insulae</name>
    <dbReference type="NCBI Taxonomy" id="483014"/>
    <lineage>
        <taxon>Bacteria</taxon>
        <taxon>Bacillati</taxon>
        <taxon>Actinomycetota</taxon>
        <taxon>Actinomycetes</taxon>
        <taxon>Micrococcales</taxon>
        <taxon>Microbacteriaceae</taxon>
        <taxon>Microbacterium</taxon>
    </lineage>
</organism>
<dbReference type="EMBL" id="JBHTII010000001">
    <property type="protein sequence ID" value="MFD0790021.1"/>
    <property type="molecule type" value="Genomic_DNA"/>
</dbReference>
<evidence type="ECO:0000256" key="2">
    <source>
        <dbReference type="SAM" id="Phobius"/>
    </source>
</evidence>
<dbReference type="InterPro" id="IPR005754">
    <property type="entry name" value="Sortase"/>
</dbReference>
<evidence type="ECO:0000313" key="3">
    <source>
        <dbReference type="EMBL" id="MFD0790021.1"/>
    </source>
</evidence>
<dbReference type="Gene3D" id="2.40.260.10">
    <property type="entry name" value="Sortase"/>
    <property type="match status" value="1"/>
</dbReference>
<dbReference type="NCBIfam" id="NF033745">
    <property type="entry name" value="class_C_sortase"/>
    <property type="match status" value="1"/>
</dbReference>
<dbReference type="SUPFAM" id="SSF63817">
    <property type="entry name" value="Sortase"/>
    <property type="match status" value="1"/>
</dbReference>
<keyword evidence="1" id="KW-0378">Hydrolase</keyword>
<feature type="transmembrane region" description="Helical" evidence="2">
    <location>
        <begin position="268"/>
        <end position="287"/>
    </location>
</feature>
<keyword evidence="2" id="KW-0812">Transmembrane</keyword>
<evidence type="ECO:0000256" key="1">
    <source>
        <dbReference type="ARBA" id="ARBA00022801"/>
    </source>
</evidence>
<dbReference type="RefSeq" id="WP_204981268.1">
    <property type="nucleotide sequence ID" value="NZ_JBHTII010000001.1"/>
</dbReference>
<comment type="caution">
    <text evidence="3">The sequence shown here is derived from an EMBL/GenBank/DDBJ whole genome shotgun (WGS) entry which is preliminary data.</text>
</comment>
<accession>A0ABW3AGY2</accession>
<evidence type="ECO:0000313" key="4">
    <source>
        <dbReference type="Proteomes" id="UP001597055"/>
    </source>
</evidence>
<keyword evidence="2" id="KW-1133">Transmembrane helix</keyword>
<proteinExistence type="predicted"/>
<dbReference type="InterPro" id="IPR042002">
    <property type="entry name" value="Sortase_C"/>
</dbReference>
<gene>
    <name evidence="3" type="ORF">ACFQ0P_06395</name>
</gene>